<dbReference type="RefSeq" id="WP_377248103.1">
    <property type="nucleotide sequence ID" value="NZ_JBHLXP010000005.1"/>
</dbReference>
<protein>
    <recommendedName>
        <fullName evidence="1">UPF0276 protein ACFFJP_19085</fullName>
    </recommendedName>
</protein>
<reference evidence="2 3" key="1">
    <citation type="submission" date="2024-09" db="EMBL/GenBank/DDBJ databases">
        <authorList>
            <person name="Sun Q."/>
            <person name="Mori K."/>
        </authorList>
    </citation>
    <scope>NUCLEOTIDE SEQUENCE [LARGE SCALE GENOMIC DNA]</scope>
    <source>
        <strain evidence="2 3">KCTC 23315</strain>
    </source>
</reference>
<dbReference type="NCBIfam" id="NF003818">
    <property type="entry name" value="PRK05409.1"/>
    <property type="match status" value="1"/>
</dbReference>
<dbReference type="InterPro" id="IPR007801">
    <property type="entry name" value="MbnB/TglH/ChrH"/>
</dbReference>
<keyword evidence="3" id="KW-1185">Reference proteome</keyword>
<dbReference type="Pfam" id="PF05114">
    <property type="entry name" value="MbnB_TglH_ChrH"/>
    <property type="match status" value="1"/>
</dbReference>
<evidence type="ECO:0000256" key="1">
    <source>
        <dbReference type="HAMAP-Rule" id="MF_00697"/>
    </source>
</evidence>
<proteinExistence type="inferred from homology"/>
<dbReference type="InterPro" id="IPR036237">
    <property type="entry name" value="Xyl_isomerase-like_sf"/>
</dbReference>
<evidence type="ECO:0000313" key="3">
    <source>
        <dbReference type="Proteomes" id="UP001589813"/>
    </source>
</evidence>
<comment type="caution">
    <text evidence="2">The sequence shown here is derived from an EMBL/GenBank/DDBJ whole genome shotgun (WGS) entry which is preliminary data.</text>
</comment>
<dbReference type="SUPFAM" id="SSF51658">
    <property type="entry name" value="Xylose isomerase-like"/>
    <property type="match status" value="1"/>
</dbReference>
<name>A0ABV6BHQ2_9GAMM</name>
<evidence type="ECO:0000313" key="2">
    <source>
        <dbReference type="EMBL" id="MFC0050401.1"/>
    </source>
</evidence>
<dbReference type="PANTHER" id="PTHR42194:SF1">
    <property type="entry name" value="UPF0276 PROTEIN HI_1600"/>
    <property type="match status" value="1"/>
</dbReference>
<dbReference type="PANTHER" id="PTHR42194">
    <property type="entry name" value="UPF0276 PROTEIN HI_1600"/>
    <property type="match status" value="1"/>
</dbReference>
<organism evidence="2 3">
    <name type="scientific">Rheinheimera tilapiae</name>
    <dbReference type="NCBI Taxonomy" id="875043"/>
    <lineage>
        <taxon>Bacteria</taxon>
        <taxon>Pseudomonadati</taxon>
        <taxon>Pseudomonadota</taxon>
        <taxon>Gammaproteobacteria</taxon>
        <taxon>Chromatiales</taxon>
        <taxon>Chromatiaceae</taxon>
        <taxon>Rheinheimera</taxon>
    </lineage>
</organism>
<dbReference type="EMBL" id="JBHLXP010000005">
    <property type="protein sequence ID" value="MFC0050401.1"/>
    <property type="molecule type" value="Genomic_DNA"/>
</dbReference>
<sequence length="277" mass="31085">MPPIQGVGLGLRRELLAPLQQGEQGIDFIEVAPENWIPFGGRLQRQFAEVAAQYPLICHGLSLSIAGPDPLDLVFLNQLKQFFRQHQVHLYSEHLSYCSGQGHLYDLMPVPFCAEAIDYLVPRIRQVQDVLEQELVLENISYYDTPASTLSELEFLGEVLDRADCGLLLDVNNIYVNSVNHSYDASAFLRALPTQRIRYCHVAGHLRQSADLLIDTHGSDVNDPVWALLAEAYAVHGVKPTLLERDFNLPPFADLMTEVEQIRQIQRQASRLNSGAA</sequence>
<gene>
    <name evidence="2" type="ORF">ACFFJP_19085</name>
</gene>
<dbReference type="Proteomes" id="UP001589813">
    <property type="component" value="Unassembled WGS sequence"/>
</dbReference>
<dbReference type="HAMAP" id="MF_00697">
    <property type="entry name" value="UPF0276"/>
    <property type="match status" value="1"/>
</dbReference>
<comment type="similarity">
    <text evidence="1">Belongs to the UPF0276 family.</text>
</comment>
<dbReference type="Gene3D" id="3.20.20.150">
    <property type="entry name" value="Divalent-metal-dependent TIM barrel enzymes"/>
    <property type="match status" value="1"/>
</dbReference>
<accession>A0ABV6BHQ2</accession>